<keyword evidence="6 7" id="KW-0472">Membrane</keyword>
<dbReference type="EMBL" id="CP002902">
    <property type="protein sequence ID" value="AEJ44636.1"/>
    <property type="molecule type" value="Genomic_DNA"/>
</dbReference>
<evidence type="ECO:0000256" key="4">
    <source>
        <dbReference type="ARBA" id="ARBA00022692"/>
    </source>
</evidence>
<proteinExistence type="inferred from homology"/>
<dbReference type="AlphaFoldDB" id="F8IIW1"/>
<evidence type="ECO:0000256" key="2">
    <source>
        <dbReference type="ARBA" id="ARBA00007400"/>
    </source>
</evidence>
<dbReference type="KEGG" id="aad:TC41_2742"/>
<dbReference type="eggNOG" id="COG1835">
    <property type="taxonomic scope" value="Bacteria"/>
</dbReference>
<feature type="transmembrane region" description="Helical" evidence="7">
    <location>
        <begin position="192"/>
        <end position="210"/>
    </location>
</feature>
<name>F8IIW1_ALIAT</name>
<comment type="subcellular location">
    <subcellularLocation>
        <location evidence="1">Cell membrane</location>
        <topology evidence="1">Multi-pass membrane protein</topology>
    </subcellularLocation>
</comment>
<feature type="transmembrane region" description="Helical" evidence="7">
    <location>
        <begin position="74"/>
        <end position="99"/>
    </location>
</feature>
<feature type="transmembrane region" description="Helical" evidence="7">
    <location>
        <begin position="44"/>
        <end position="62"/>
    </location>
</feature>
<organism evidence="9 10">
    <name type="scientific">Alicyclobacillus acidocaldarius (strain Tc-4-1)</name>
    <name type="common">Bacillus acidocaldarius</name>
    <dbReference type="NCBI Taxonomy" id="1048834"/>
    <lineage>
        <taxon>Bacteria</taxon>
        <taxon>Bacillati</taxon>
        <taxon>Bacillota</taxon>
        <taxon>Bacilli</taxon>
        <taxon>Bacillales</taxon>
        <taxon>Alicyclobacillaceae</taxon>
        <taxon>Alicyclobacillus</taxon>
    </lineage>
</organism>
<evidence type="ECO:0000313" key="10">
    <source>
        <dbReference type="Proteomes" id="UP000000292"/>
    </source>
</evidence>
<dbReference type="Proteomes" id="UP000000292">
    <property type="component" value="Chromosome"/>
</dbReference>
<feature type="transmembrane region" description="Helical" evidence="7">
    <location>
        <begin position="336"/>
        <end position="356"/>
    </location>
</feature>
<dbReference type="PANTHER" id="PTHR40074:SF2">
    <property type="entry name" value="O-ACETYLTRANSFERASE WECH"/>
    <property type="match status" value="1"/>
</dbReference>
<dbReference type="GO" id="GO:0009246">
    <property type="term" value="P:enterobacterial common antigen biosynthetic process"/>
    <property type="evidence" value="ECO:0007669"/>
    <property type="project" value="TreeGrafter"/>
</dbReference>
<dbReference type="STRING" id="1048834.TC41_2742"/>
<reference evidence="9 10" key="1">
    <citation type="journal article" date="2011" name="J. Bacteriol.">
        <title>Complete Genome Sequence of Alicyclobacillus acidocaldarius Strain Tc-4-1.</title>
        <authorList>
            <person name="Chen Y."/>
            <person name="He Y."/>
            <person name="Zhang B."/>
            <person name="Yang J."/>
            <person name="Li W."/>
            <person name="Dong Z."/>
            <person name="Hu S."/>
        </authorList>
    </citation>
    <scope>NUCLEOTIDE SEQUENCE [LARGE SCALE GENOMIC DNA]</scope>
    <source>
        <strain evidence="9 10">Tc-4-1</strain>
    </source>
</reference>
<evidence type="ECO:0000256" key="7">
    <source>
        <dbReference type="SAM" id="Phobius"/>
    </source>
</evidence>
<feature type="transmembrane region" description="Helical" evidence="7">
    <location>
        <begin position="238"/>
        <end position="256"/>
    </location>
</feature>
<evidence type="ECO:0000313" key="9">
    <source>
        <dbReference type="EMBL" id="AEJ44636.1"/>
    </source>
</evidence>
<feature type="transmembrane region" description="Helical" evidence="7">
    <location>
        <begin position="306"/>
        <end position="324"/>
    </location>
</feature>
<evidence type="ECO:0000256" key="6">
    <source>
        <dbReference type="ARBA" id="ARBA00023136"/>
    </source>
</evidence>
<dbReference type="HOGENOM" id="CLU_047714_1_2_9"/>
<reference evidence="10" key="2">
    <citation type="submission" date="2011-06" db="EMBL/GenBank/DDBJ databases">
        <title>The complete genome sequence of Alicyclobacillus acidocaldarius sp. Tc-4-1.</title>
        <authorList>
            <person name="Chen Y."/>
            <person name="He Y."/>
            <person name="Dong Z."/>
            <person name="Hu S."/>
        </authorList>
    </citation>
    <scope>NUCLEOTIDE SEQUENCE [LARGE SCALE GENOMIC DNA]</scope>
    <source>
        <strain evidence="10">Tc-4-1</strain>
    </source>
</reference>
<comment type="similarity">
    <text evidence="2">Belongs to the acyltransferase 3 family.</text>
</comment>
<keyword evidence="9" id="KW-0012">Acyltransferase</keyword>
<dbReference type="Pfam" id="PF01757">
    <property type="entry name" value="Acyl_transf_3"/>
    <property type="match status" value="1"/>
</dbReference>
<keyword evidence="4 7" id="KW-0812">Transmembrane</keyword>
<dbReference type="GO" id="GO:0005886">
    <property type="term" value="C:plasma membrane"/>
    <property type="evidence" value="ECO:0007669"/>
    <property type="project" value="UniProtKB-SubCell"/>
</dbReference>
<keyword evidence="3" id="KW-1003">Cell membrane</keyword>
<gene>
    <name evidence="9" type="ordered locus">TC41_2742</name>
</gene>
<feature type="transmembrane region" description="Helical" evidence="7">
    <location>
        <begin position="164"/>
        <end position="183"/>
    </location>
</feature>
<accession>F8IIW1</accession>
<feature type="transmembrane region" description="Helical" evidence="7">
    <location>
        <begin position="120"/>
        <end position="144"/>
    </location>
</feature>
<evidence type="ECO:0000256" key="1">
    <source>
        <dbReference type="ARBA" id="ARBA00004651"/>
    </source>
</evidence>
<sequence length="428" mass="49436">MNLRAPASSFRNKFEADRIQCGELRERQGGKVLVGKRYLDEIDLMRAFVILGVLTVHTLSFFNVLNNDGTPGFYALGALITATHFTRETFMFVTGLVLFTTYLQQDPFHPLPFWRKRFQLIVIPYVVWTLAYIAFVALLTPGFSWTWSNLVPAIIHNLLTGNMFFLYFLVVSMQLYLIFPLLLRGVRKAARYHVHILVASFVLEMCLMWLNQNVLDSLTPTGWPKWLYDLYTYRDRNLLMYQFWFIAGGVLACHYDQVAAWMERHRKALFVALVTSLGILFGHYFLERLVLHDGEDDAELVLQPIMVPYSLVVTCAFWYAGLAWSKRKDLPGWRAFSRFVRVASQTSFGIYLIQPFPLYAMEVVMDNLDGRGIPVWLHYALLPAAILFSYFSSMLAAYILMKIPVVSYVVGRKARLRRARGEPVRRAA</sequence>
<keyword evidence="5 7" id="KW-1133">Transmembrane helix</keyword>
<evidence type="ECO:0000256" key="5">
    <source>
        <dbReference type="ARBA" id="ARBA00022989"/>
    </source>
</evidence>
<keyword evidence="9" id="KW-0808">Transferase</keyword>
<dbReference type="GO" id="GO:0016413">
    <property type="term" value="F:O-acetyltransferase activity"/>
    <property type="evidence" value="ECO:0007669"/>
    <property type="project" value="TreeGrafter"/>
</dbReference>
<dbReference type="InterPro" id="IPR002656">
    <property type="entry name" value="Acyl_transf_3_dom"/>
</dbReference>
<evidence type="ECO:0000256" key="3">
    <source>
        <dbReference type="ARBA" id="ARBA00022475"/>
    </source>
</evidence>
<dbReference type="PATRIC" id="fig|1048834.4.peg.2601"/>
<evidence type="ECO:0000259" key="8">
    <source>
        <dbReference type="Pfam" id="PF01757"/>
    </source>
</evidence>
<feature type="transmembrane region" description="Helical" evidence="7">
    <location>
        <begin position="268"/>
        <end position="286"/>
    </location>
</feature>
<protein>
    <submittedName>
        <fullName evidence="9">Acyltransferase 3</fullName>
    </submittedName>
</protein>
<feature type="transmembrane region" description="Helical" evidence="7">
    <location>
        <begin position="376"/>
        <end position="400"/>
    </location>
</feature>
<feature type="domain" description="Acyltransferase 3" evidence="8">
    <location>
        <begin position="40"/>
        <end position="400"/>
    </location>
</feature>
<dbReference type="PANTHER" id="PTHR40074">
    <property type="entry name" value="O-ACETYLTRANSFERASE WECH"/>
    <property type="match status" value="1"/>
</dbReference>